<dbReference type="Proteomes" id="UP000320762">
    <property type="component" value="Unassembled WGS sequence"/>
</dbReference>
<sequence length="118" mass="13132">MVLGTRKNCIIASAAGFAWLTLCTTCHLDYLLCLCFLGLSISIPAHPRRASSMYHNGLDFRPQASSYIGDTKHVTQKREKREQGLQSSSGIATGDSHRLMIQLGIIVGDECWRDMEME</sequence>
<reference evidence="2 3" key="1">
    <citation type="journal article" date="2019" name="New Phytol.">
        <title>Comparative genomics reveals unique wood-decay strategies and fruiting body development in the Schizophyllaceae.</title>
        <authorList>
            <person name="Almasi E."/>
            <person name="Sahu N."/>
            <person name="Krizsan K."/>
            <person name="Balint B."/>
            <person name="Kovacs G.M."/>
            <person name="Kiss B."/>
            <person name="Cseklye J."/>
            <person name="Drula E."/>
            <person name="Henrissat B."/>
            <person name="Nagy I."/>
            <person name="Chovatia M."/>
            <person name="Adam C."/>
            <person name="LaButti K."/>
            <person name="Lipzen A."/>
            <person name="Riley R."/>
            <person name="Grigoriev I.V."/>
            <person name="Nagy L.G."/>
        </authorList>
    </citation>
    <scope>NUCLEOTIDE SEQUENCE [LARGE SCALE GENOMIC DNA]</scope>
    <source>
        <strain evidence="2 3">NL-1724</strain>
    </source>
</reference>
<accession>A0A550C9E7</accession>
<proteinExistence type="predicted"/>
<evidence type="ECO:0000313" key="3">
    <source>
        <dbReference type="Proteomes" id="UP000320762"/>
    </source>
</evidence>
<name>A0A550C9E7_9AGAR</name>
<evidence type="ECO:0000256" key="1">
    <source>
        <dbReference type="SAM" id="MobiDB-lite"/>
    </source>
</evidence>
<dbReference type="AlphaFoldDB" id="A0A550C9E7"/>
<keyword evidence="3" id="KW-1185">Reference proteome</keyword>
<dbReference type="EMBL" id="VDMD01000016">
    <property type="protein sequence ID" value="TRM61419.1"/>
    <property type="molecule type" value="Genomic_DNA"/>
</dbReference>
<comment type="caution">
    <text evidence="2">The sequence shown here is derived from an EMBL/GenBank/DDBJ whole genome shotgun (WGS) entry which is preliminary data.</text>
</comment>
<evidence type="ECO:0000313" key="2">
    <source>
        <dbReference type="EMBL" id="TRM61419.1"/>
    </source>
</evidence>
<organism evidence="2 3">
    <name type="scientific">Schizophyllum amplum</name>
    <dbReference type="NCBI Taxonomy" id="97359"/>
    <lineage>
        <taxon>Eukaryota</taxon>
        <taxon>Fungi</taxon>
        <taxon>Dikarya</taxon>
        <taxon>Basidiomycota</taxon>
        <taxon>Agaricomycotina</taxon>
        <taxon>Agaricomycetes</taxon>
        <taxon>Agaricomycetidae</taxon>
        <taxon>Agaricales</taxon>
        <taxon>Schizophyllaceae</taxon>
        <taxon>Schizophyllum</taxon>
    </lineage>
</organism>
<gene>
    <name evidence="2" type="ORF">BD626DRAFT_77421</name>
</gene>
<protein>
    <submittedName>
        <fullName evidence="2">Uncharacterized protein</fullName>
    </submittedName>
</protein>
<feature type="region of interest" description="Disordered" evidence="1">
    <location>
        <begin position="71"/>
        <end position="91"/>
    </location>
</feature>
<feature type="compositionally biased region" description="Basic and acidic residues" evidence="1">
    <location>
        <begin position="71"/>
        <end position="83"/>
    </location>
</feature>